<evidence type="ECO:0000313" key="1">
    <source>
        <dbReference type="EMBL" id="MBP2397917.1"/>
    </source>
</evidence>
<evidence type="ECO:0000313" key="2">
    <source>
        <dbReference type="Proteomes" id="UP001195422"/>
    </source>
</evidence>
<dbReference type="EMBL" id="JAGIOJ010000001">
    <property type="protein sequence ID" value="MBP2397917.1"/>
    <property type="molecule type" value="Genomic_DNA"/>
</dbReference>
<gene>
    <name evidence="1" type="ORF">JOF39_000998</name>
</gene>
<accession>A0ABS4XNS5</accession>
<organism evidence="1 2">
    <name type="scientific">Glutamicibacter protophormiae</name>
    <name type="common">Brevibacterium protophormiae</name>
    <dbReference type="NCBI Taxonomy" id="37930"/>
    <lineage>
        <taxon>Bacteria</taxon>
        <taxon>Bacillati</taxon>
        <taxon>Actinomycetota</taxon>
        <taxon>Actinomycetes</taxon>
        <taxon>Micrococcales</taxon>
        <taxon>Micrococcaceae</taxon>
        <taxon>Glutamicibacter</taxon>
    </lineage>
</organism>
<name>A0ABS4XNS5_GLUPR</name>
<protein>
    <submittedName>
        <fullName evidence="1">Uncharacterized protein</fullName>
    </submittedName>
</protein>
<sequence>MGIRDGAANGLRTRLENVGVRTEIAVAIGQVAYLPKRKRPSWIPDAVVPKSEVTWLVSQYEKELADMPQGLAAIALVQGLCNRIFGLQGEDLFLTAYPEFAQDRWKETTTTGTHSEEISSKDVSQTVEFSKSLIESDLFWNGEAWVSAQSFGSGTEDETYEEAVQTSFASSQLTASFCVRYFDTPRNGLGEYAKTVVLENVQEDEGLSFVCRLVAPTGQTLEGFLVQSGERLGFFDGNDIMSAVSENLNQGSPVLFNMSSVNKVECSMDDSFVALNEWEYITPVPATGKFELTISTAGGQQMKLSVIPEEVLTNVYRSRYVCALYFLKILDKKLSSLTR</sequence>
<proteinExistence type="predicted"/>
<comment type="caution">
    <text evidence="1">The sequence shown here is derived from an EMBL/GenBank/DDBJ whole genome shotgun (WGS) entry which is preliminary data.</text>
</comment>
<keyword evidence="2" id="KW-1185">Reference proteome</keyword>
<dbReference type="Proteomes" id="UP001195422">
    <property type="component" value="Unassembled WGS sequence"/>
</dbReference>
<reference evidence="1 2" key="1">
    <citation type="submission" date="2021-03" db="EMBL/GenBank/DDBJ databases">
        <title>Sequencing the genomes of 1000 actinobacteria strains.</title>
        <authorList>
            <person name="Klenk H.-P."/>
        </authorList>
    </citation>
    <scope>NUCLEOTIDE SEQUENCE [LARGE SCALE GENOMIC DNA]</scope>
    <source>
        <strain evidence="1 2">DSM 20168</strain>
    </source>
</reference>